<dbReference type="EMBL" id="CAFBLR010000284">
    <property type="protein sequence ID" value="CAB4886319.1"/>
    <property type="molecule type" value="Genomic_DNA"/>
</dbReference>
<organism evidence="2">
    <name type="scientific">freshwater metagenome</name>
    <dbReference type="NCBI Taxonomy" id="449393"/>
    <lineage>
        <taxon>unclassified sequences</taxon>
        <taxon>metagenomes</taxon>
        <taxon>ecological metagenomes</taxon>
    </lineage>
</organism>
<sequence length="65" mass="6791">MNPGATTDPVASITSSPVRPTPISTMRSPSMATSAMREGPPVPSTTVPPLMITRDPIVFSLLVAR</sequence>
<evidence type="ECO:0000256" key="1">
    <source>
        <dbReference type="SAM" id="MobiDB-lite"/>
    </source>
</evidence>
<reference evidence="2" key="1">
    <citation type="submission" date="2020-05" db="EMBL/GenBank/DDBJ databases">
        <authorList>
            <person name="Chiriac C."/>
            <person name="Salcher M."/>
            <person name="Ghai R."/>
            <person name="Kavagutti S V."/>
        </authorList>
    </citation>
    <scope>NUCLEOTIDE SEQUENCE</scope>
</reference>
<name>A0A6J7F244_9ZZZZ</name>
<proteinExistence type="predicted"/>
<evidence type="ECO:0000313" key="2">
    <source>
        <dbReference type="EMBL" id="CAB4886319.1"/>
    </source>
</evidence>
<accession>A0A6J7F244</accession>
<feature type="compositionally biased region" description="Polar residues" evidence="1">
    <location>
        <begin position="12"/>
        <end position="33"/>
    </location>
</feature>
<gene>
    <name evidence="2" type="ORF">UFOPK3417_02011</name>
</gene>
<dbReference type="AlphaFoldDB" id="A0A6J7F244"/>
<protein>
    <submittedName>
        <fullName evidence="2">Unannotated protein</fullName>
    </submittedName>
</protein>
<feature type="region of interest" description="Disordered" evidence="1">
    <location>
        <begin position="1"/>
        <end position="50"/>
    </location>
</feature>